<keyword evidence="2" id="KW-1185">Reference proteome</keyword>
<comment type="caution">
    <text evidence="1">The sequence shown here is derived from an EMBL/GenBank/DDBJ whole genome shotgun (WGS) entry which is preliminary data.</text>
</comment>
<dbReference type="PANTHER" id="PTHR47017:SF1">
    <property type="entry name" value="ACYL-COA"/>
    <property type="match status" value="1"/>
</dbReference>
<dbReference type="Proteomes" id="UP000298133">
    <property type="component" value="Unassembled WGS sequence"/>
</dbReference>
<accession>A0A4Y8UMN5</accession>
<keyword evidence="1" id="KW-0808">Transferase</keyword>
<reference evidence="1 2" key="1">
    <citation type="submission" date="2019-03" db="EMBL/GenBank/DDBJ databases">
        <title>Draft genome of Gammaproteobacteria bacterium LSUCC0057, a member of the SAR92 clade.</title>
        <authorList>
            <person name="Lanclos V.C."/>
            <person name="Doiron C."/>
            <person name="Henson M.W."/>
            <person name="Thrash J.C."/>
        </authorList>
    </citation>
    <scope>NUCLEOTIDE SEQUENCE [LARGE SCALE GENOMIC DNA]</scope>
    <source>
        <strain evidence="1 2">LSUCC0057</strain>
    </source>
</reference>
<dbReference type="SUPFAM" id="SSF55729">
    <property type="entry name" value="Acyl-CoA N-acyltransferases (Nat)"/>
    <property type="match status" value="1"/>
</dbReference>
<dbReference type="InterPro" id="IPR016181">
    <property type="entry name" value="Acyl_CoA_acyltransferase"/>
</dbReference>
<dbReference type="Pfam" id="PF04339">
    <property type="entry name" value="FemAB_like"/>
    <property type="match status" value="1"/>
</dbReference>
<name>A0A4Y8UMN5_9GAMM</name>
<protein>
    <submittedName>
        <fullName evidence="1">N-acetyltransferase</fullName>
    </submittedName>
</protein>
<dbReference type="AlphaFoldDB" id="A0A4Y8UMN5"/>
<dbReference type="PANTHER" id="PTHR47017">
    <property type="entry name" value="ACYL-COA"/>
    <property type="match status" value="1"/>
</dbReference>
<gene>
    <name evidence="1" type="ORF">E3W66_03795</name>
</gene>
<dbReference type="OrthoDB" id="9776898at2"/>
<dbReference type="GO" id="GO:0016740">
    <property type="term" value="F:transferase activity"/>
    <property type="evidence" value="ECO:0007669"/>
    <property type="project" value="UniProtKB-KW"/>
</dbReference>
<proteinExistence type="predicted"/>
<dbReference type="InterPro" id="IPR007434">
    <property type="entry name" value="FemAB-like"/>
</dbReference>
<organism evidence="1 2">
    <name type="scientific">Gammaproteobacteria bacterium LSUCC0057</name>
    <dbReference type="NCBI Taxonomy" id="2559237"/>
    <lineage>
        <taxon>Bacteria</taxon>
        <taxon>Pseudomonadati</taxon>
        <taxon>Pseudomonadota</taxon>
        <taxon>Gammaproteobacteria</taxon>
        <taxon>Cellvibrionales</taxon>
        <taxon>Porticoccaceae</taxon>
        <taxon>SAR92 clade</taxon>
    </lineage>
</organism>
<evidence type="ECO:0000313" key="1">
    <source>
        <dbReference type="EMBL" id="TFH69067.1"/>
    </source>
</evidence>
<evidence type="ECO:0000313" key="2">
    <source>
        <dbReference type="Proteomes" id="UP000298133"/>
    </source>
</evidence>
<sequence>MPDTGNSTAPLPYPFLRSEFFAALEQSGSTSAESGWQPLHLAEGDTFIPRYAKSHSRGEYVFDYSWADAYQRAGLPYYPKWLTAIPFTPCGGPRWAGDDQRALALIGEALEVAVEQQLSSWHILFPQRSHLALLEGEQWLLRRGVQYHWQNRDYQEFADFTAQMNSRKRKMVNRERRMVADSGLQITLRYGEQIDAELWRQFHTLYQLTYLKRSGGRGYLNEPFFQQLGATMADQLGLVCAHDGGGRLIAASLFFYDDSTLYGRYWGCLEEYDFLHFELCYYRGIELAIARGLSRFDAGAQGEHKIVRGFEPVETHSLHWLGEPNFRAAVADFLVREGAVIDDHLAAAAELLPYKQPG</sequence>
<dbReference type="Gene3D" id="3.40.630.30">
    <property type="match status" value="1"/>
</dbReference>
<dbReference type="EMBL" id="SPIA01000001">
    <property type="protein sequence ID" value="TFH69067.1"/>
    <property type="molecule type" value="Genomic_DNA"/>
</dbReference>